<dbReference type="InParanoid" id="W7XJ39"/>
<dbReference type="AlphaFoldDB" id="W7XJ39"/>
<gene>
    <name evidence="1" type="ORF">TTHERM_000753691</name>
</gene>
<accession>W7XJ39</accession>
<reference evidence="1" key="1">
    <citation type="submission" date="2008-09" db="EMBL/GenBank/DDBJ databases">
        <authorList>
            <person name="Eisen J.A."/>
            <person name="Wu M."/>
            <person name="Wu D."/>
            <person name="Nierman W.C."/>
            <person name="Orias E."/>
            <person name="Delcher A.L."/>
            <person name="Salzberg S.L."/>
        </authorList>
    </citation>
    <scope>NUCLEOTIDE SEQUENCE</scope>
    <source>
        <strain evidence="1">SB210</strain>
    </source>
</reference>
<name>W7XJ39_TETTS</name>
<protein>
    <recommendedName>
        <fullName evidence="3">Kinase domain protein</fullName>
    </recommendedName>
</protein>
<reference evidence="1" key="2">
    <citation type="submission" date="2014-02" db="EMBL/GenBank/DDBJ databases">
        <title>Annotation update of Tetrahymena thermophila SB210.</title>
        <authorList>
            <person name="Bidwell S."/>
            <person name="Michalis H.M."/>
            <person name="Zafar N."/>
            <person name="Joardar V."/>
            <person name="Miao W."/>
            <person name="Russ C."/>
            <person name="Eisen J."/>
            <person name="Wu M."/>
            <person name="Wu D."/>
            <person name="Nierman W."/>
            <person name="Orias E."/>
            <person name="Delcher A."/>
            <person name="Salzberg S."/>
            <person name="Coyne R."/>
        </authorList>
    </citation>
    <scope>NUCLEOTIDE SEQUENCE</scope>
    <source>
        <strain evidence="1">SB210</strain>
    </source>
</reference>
<dbReference type="InterPro" id="IPR032675">
    <property type="entry name" value="LRR_dom_sf"/>
</dbReference>
<dbReference type="Gene3D" id="3.80.10.10">
    <property type="entry name" value="Ribonuclease Inhibitor"/>
    <property type="match status" value="1"/>
</dbReference>
<dbReference type="Pfam" id="PF13516">
    <property type="entry name" value="LRR_6"/>
    <property type="match status" value="1"/>
</dbReference>
<dbReference type="KEGG" id="tet:TTHERM_000753691"/>
<dbReference type="GeneID" id="24440523"/>
<dbReference type="EMBL" id="GG662655">
    <property type="protein sequence ID" value="EWS73829.1"/>
    <property type="molecule type" value="Genomic_DNA"/>
</dbReference>
<proteinExistence type="predicted"/>
<sequence>MQPIVIQVVFPCNIIFKISQRQILFIPPQTLNIVNLKVIKFSFPPLIQVRIITSHNIFYKIFFSFSSSQINQQIINIFGFCQNIFRMNQIDVNGCKVIADALKSWPNLTDFTLDIKQNQLKDEGILAISSALVKCPNLSTLTLRLQFNQITPMGKLTLVSLIQKCNKLSIMKLNFYQNQFNKEVDSQIIKITLKFKRLVMKYLYL</sequence>
<dbReference type="InterPro" id="IPR001611">
    <property type="entry name" value="Leu-rich_rpt"/>
</dbReference>
<organism evidence="1 2">
    <name type="scientific">Tetrahymena thermophila (strain SB210)</name>
    <dbReference type="NCBI Taxonomy" id="312017"/>
    <lineage>
        <taxon>Eukaryota</taxon>
        <taxon>Sar</taxon>
        <taxon>Alveolata</taxon>
        <taxon>Ciliophora</taxon>
        <taxon>Intramacronucleata</taxon>
        <taxon>Oligohymenophorea</taxon>
        <taxon>Hymenostomatida</taxon>
        <taxon>Tetrahymenina</taxon>
        <taxon>Tetrahymenidae</taxon>
        <taxon>Tetrahymena</taxon>
    </lineage>
</organism>
<dbReference type="SUPFAM" id="SSF52047">
    <property type="entry name" value="RNI-like"/>
    <property type="match status" value="1"/>
</dbReference>
<dbReference type="Proteomes" id="UP000009168">
    <property type="component" value="Unassembled WGS sequence"/>
</dbReference>
<dbReference type="OrthoDB" id="3253362at2759"/>
<evidence type="ECO:0000313" key="1">
    <source>
        <dbReference type="EMBL" id="EWS73829.1"/>
    </source>
</evidence>
<keyword evidence="2" id="KW-1185">Reference proteome</keyword>
<evidence type="ECO:0000313" key="2">
    <source>
        <dbReference type="Proteomes" id="UP000009168"/>
    </source>
</evidence>
<evidence type="ECO:0008006" key="3">
    <source>
        <dbReference type="Google" id="ProtNLM"/>
    </source>
</evidence>
<dbReference type="RefSeq" id="XP_012653652.1">
    <property type="nucleotide sequence ID" value="XM_012798198.1"/>
</dbReference>